<protein>
    <submittedName>
        <fullName evidence="2">Uncharacterized protein</fullName>
    </submittedName>
</protein>
<organism evidence="2 3">
    <name type="scientific">Ajellomyces capsulatus</name>
    <name type="common">Darling's disease fungus</name>
    <name type="synonym">Histoplasma capsulatum</name>
    <dbReference type="NCBI Taxonomy" id="5037"/>
    <lineage>
        <taxon>Eukaryota</taxon>
        <taxon>Fungi</taxon>
        <taxon>Dikarya</taxon>
        <taxon>Ascomycota</taxon>
        <taxon>Pezizomycotina</taxon>
        <taxon>Eurotiomycetes</taxon>
        <taxon>Eurotiomycetidae</taxon>
        <taxon>Onygenales</taxon>
        <taxon>Ajellomycetaceae</taxon>
        <taxon>Histoplasma</taxon>
    </lineage>
</organism>
<gene>
    <name evidence="2" type="ORF">I7I52_07726</name>
</gene>
<keyword evidence="1" id="KW-0472">Membrane</keyword>
<keyword evidence="1" id="KW-0812">Transmembrane</keyword>
<dbReference type="EMBL" id="JAEVHI010000005">
    <property type="protein sequence ID" value="KAG5290643.1"/>
    <property type="molecule type" value="Genomic_DNA"/>
</dbReference>
<evidence type="ECO:0000313" key="2">
    <source>
        <dbReference type="EMBL" id="KAG5290643.1"/>
    </source>
</evidence>
<sequence length="74" mass="8547">MKGPPSWPRILFCVFDPYPCMPSHHSILATQQDMFLMGKHRGVKLRPPCSQCLSLPFSFSFFLFLFLLVLSNNK</sequence>
<evidence type="ECO:0000313" key="3">
    <source>
        <dbReference type="Proteomes" id="UP000670092"/>
    </source>
</evidence>
<proteinExistence type="predicted"/>
<name>A0A8H8CVT8_AJECA</name>
<comment type="caution">
    <text evidence="2">The sequence shown here is derived from an EMBL/GenBank/DDBJ whole genome shotgun (WGS) entry which is preliminary data.</text>
</comment>
<dbReference type="AlphaFoldDB" id="A0A8H8CVT8"/>
<evidence type="ECO:0000256" key="1">
    <source>
        <dbReference type="SAM" id="Phobius"/>
    </source>
</evidence>
<feature type="transmembrane region" description="Helical" evidence="1">
    <location>
        <begin position="53"/>
        <end position="70"/>
    </location>
</feature>
<accession>A0A8H8CVT8</accession>
<dbReference type="VEuPathDB" id="FungiDB:I7I52_07726"/>
<dbReference type="Proteomes" id="UP000670092">
    <property type="component" value="Unassembled WGS sequence"/>
</dbReference>
<keyword evidence="1" id="KW-1133">Transmembrane helix</keyword>
<reference evidence="2 3" key="1">
    <citation type="submission" date="2021-01" db="EMBL/GenBank/DDBJ databases">
        <title>Chromosome-level genome assembly of a human fungal pathogen reveals clustering of transcriptionally co-regulated genes.</title>
        <authorList>
            <person name="Voorhies M."/>
            <person name="Cohen S."/>
            <person name="Shea T.P."/>
            <person name="Petrus S."/>
            <person name="Munoz J.F."/>
            <person name="Poplawski S."/>
            <person name="Goldman W.E."/>
            <person name="Michael T."/>
            <person name="Cuomo C.A."/>
            <person name="Sil A."/>
            <person name="Beyhan S."/>
        </authorList>
    </citation>
    <scope>NUCLEOTIDE SEQUENCE [LARGE SCALE GENOMIC DNA]</scope>
    <source>
        <strain evidence="2 3">G184AR</strain>
    </source>
</reference>